<protein>
    <submittedName>
        <fullName evidence="2">NUDIX domain-containing protein</fullName>
    </submittedName>
</protein>
<dbReference type="InterPro" id="IPR015797">
    <property type="entry name" value="NUDIX_hydrolase-like_dom_sf"/>
</dbReference>
<organism evidence="2 3">
    <name type="scientific">Halocatena pleomorpha</name>
    <dbReference type="NCBI Taxonomy" id="1785090"/>
    <lineage>
        <taxon>Archaea</taxon>
        <taxon>Methanobacteriati</taxon>
        <taxon>Methanobacteriota</taxon>
        <taxon>Stenosarchaea group</taxon>
        <taxon>Halobacteria</taxon>
        <taxon>Halobacteriales</taxon>
        <taxon>Natronomonadaceae</taxon>
        <taxon>Halocatena</taxon>
    </lineage>
</organism>
<evidence type="ECO:0000313" key="2">
    <source>
        <dbReference type="EMBL" id="RRJ30995.1"/>
    </source>
</evidence>
<dbReference type="AlphaFoldDB" id="A0A3P3RC77"/>
<reference evidence="2 3" key="1">
    <citation type="submission" date="2018-11" db="EMBL/GenBank/DDBJ databases">
        <title>Taxonoimc description of Halomarina strain SPP-AMP-1.</title>
        <authorList>
            <person name="Pal Y."/>
            <person name="Srinivasana K."/>
            <person name="Verma A."/>
            <person name="Kumar P."/>
        </authorList>
    </citation>
    <scope>NUCLEOTIDE SEQUENCE [LARGE SCALE GENOMIC DNA]</scope>
    <source>
        <strain evidence="2 3">SPP-AMP-1</strain>
    </source>
</reference>
<dbReference type="OrthoDB" id="339240at2157"/>
<gene>
    <name evidence="2" type="ORF">EIK79_08265</name>
</gene>
<dbReference type="SUPFAM" id="SSF55811">
    <property type="entry name" value="Nudix"/>
    <property type="match status" value="1"/>
</dbReference>
<dbReference type="EMBL" id="RRCH01000017">
    <property type="protein sequence ID" value="RRJ30995.1"/>
    <property type="molecule type" value="Genomic_DNA"/>
</dbReference>
<accession>A0A3P3RC77</accession>
<proteinExistence type="predicted"/>
<dbReference type="Gene3D" id="3.90.79.10">
    <property type="entry name" value="Nucleoside Triphosphate Pyrophosphohydrolase"/>
    <property type="match status" value="1"/>
</dbReference>
<sequence length="90" mass="9645">MSNDRAYVCNVEGAVCDDSAYLLGTRSKEEDHAAGELSLIGGTVDAETDDDVLQTTVRREIREETTVEVGEMVAGEVVVPSTAAKQLTVR</sequence>
<name>A0A3P3RC77_9EURY</name>
<dbReference type="InterPro" id="IPR000086">
    <property type="entry name" value="NUDIX_hydrolase_dom"/>
</dbReference>
<dbReference type="Pfam" id="PF00293">
    <property type="entry name" value="NUDIX"/>
    <property type="match status" value="1"/>
</dbReference>
<feature type="domain" description="Nudix hydrolase" evidence="1">
    <location>
        <begin position="15"/>
        <end position="73"/>
    </location>
</feature>
<evidence type="ECO:0000259" key="1">
    <source>
        <dbReference type="Pfam" id="PF00293"/>
    </source>
</evidence>
<evidence type="ECO:0000313" key="3">
    <source>
        <dbReference type="Proteomes" id="UP000282322"/>
    </source>
</evidence>
<dbReference type="Proteomes" id="UP000282322">
    <property type="component" value="Unassembled WGS sequence"/>
</dbReference>
<keyword evidence="3" id="KW-1185">Reference proteome</keyword>
<comment type="caution">
    <text evidence="2">The sequence shown here is derived from an EMBL/GenBank/DDBJ whole genome shotgun (WGS) entry which is preliminary data.</text>
</comment>
<dbReference type="RefSeq" id="WP_124954651.1">
    <property type="nucleotide sequence ID" value="NZ_RRCH01000017.1"/>
</dbReference>